<evidence type="ECO:0000313" key="2">
    <source>
        <dbReference type="WBParaSite" id="ACAC_0000316801-mRNA-1"/>
    </source>
</evidence>
<dbReference type="Proteomes" id="UP000035642">
    <property type="component" value="Unassembled WGS sequence"/>
</dbReference>
<evidence type="ECO:0000313" key="1">
    <source>
        <dbReference type="Proteomes" id="UP000035642"/>
    </source>
</evidence>
<organism evidence="1 2">
    <name type="scientific">Angiostrongylus cantonensis</name>
    <name type="common">Rat lungworm</name>
    <dbReference type="NCBI Taxonomy" id="6313"/>
    <lineage>
        <taxon>Eukaryota</taxon>
        <taxon>Metazoa</taxon>
        <taxon>Ecdysozoa</taxon>
        <taxon>Nematoda</taxon>
        <taxon>Chromadorea</taxon>
        <taxon>Rhabditida</taxon>
        <taxon>Rhabditina</taxon>
        <taxon>Rhabditomorpha</taxon>
        <taxon>Strongyloidea</taxon>
        <taxon>Metastrongylidae</taxon>
        <taxon>Angiostrongylus</taxon>
    </lineage>
</organism>
<reference evidence="1" key="1">
    <citation type="submission" date="2012-09" db="EMBL/GenBank/DDBJ databases">
        <authorList>
            <person name="Martin A.A."/>
        </authorList>
    </citation>
    <scope>NUCLEOTIDE SEQUENCE</scope>
</reference>
<dbReference type="AlphaFoldDB" id="A0A0K0CZK6"/>
<dbReference type="WBParaSite" id="ACAC_0000316801-mRNA-1">
    <property type="protein sequence ID" value="ACAC_0000316801-mRNA-1"/>
    <property type="gene ID" value="ACAC_0000316801"/>
</dbReference>
<accession>A0A0K0CZK6</accession>
<dbReference type="Gene3D" id="1.10.8.50">
    <property type="match status" value="1"/>
</dbReference>
<proteinExistence type="predicted"/>
<protein>
    <submittedName>
        <fullName evidence="2">Uncharacterized protein</fullName>
    </submittedName>
</protein>
<name>A0A0K0CZK6_ANGCA</name>
<reference evidence="2" key="2">
    <citation type="submission" date="2017-02" db="UniProtKB">
        <authorList>
            <consortium name="WormBaseParasite"/>
        </authorList>
    </citation>
    <scope>IDENTIFICATION</scope>
</reference>
<keyword evidence="1" id="KW-1185">Reference proteome</keyword>
<sequence length="74" mass="8605">MNTNIDGNHKVPYALTTIKGVRRRLRLCAFVKQISMCSNVPENCLRMILRRVSPLYRSHPVTKFRIGSSMDRRT</sequence>